<keyword evidence="2" id="KW-0282">Flagellum</keyword>
<proteinExistence type="predicted"/>
<evidence type="ECO:0000313" key="3">
    <source>
        <dbReference type="Proteomes" id="UP001057134"/>
    </source>
</evidence>
<feature type="compositionally biased region" description="Polar residues" evidence="1">
    <location>
        <begin position="1"/>
        <end position="16"/>
    </location>
</feature>
<keyword evidence="3" id="KW-1185">Reference proteome</keyword>
<dbReference type="EMBL" id="CP027059">
    <property type="protein sequence ID" value="UQZ84390.1"/>
    <property type="molecule type" value="Genomic_DNA"/>
</dbReference>
<dbReference type="Gene3D" id="3.30.160.170">
    <property type="entry name" value="FlaG-like"/>
    <property type="match status" value="1"/>
</dbReference>
<protein>
    <submittedName>
        <fullName evidence="2">Flagellar protein FlaG</fullName>
    </submittedName>
</protein>
<dbReference type="NCBIfam" id="NF005834">
    <property type="entry name" value="PRK07738.1"/>
    <property type="match status" value="1"/>
</dbReference>
<dbReference type="SUPFAM" id="SSF160214">
    <property type="entry name" value="FlaG-like"/>
    <property type="match status" value="1"/>
</dbReference>
<sequence length="124" mass="13720">MDISLKNSAGGTTPQSYPAFPSTAKTAGDRGEIKMVEATETSAAALDKEAAKQELMKSVDALNKLMQPNNTHLSFVLHEKLHEYYVQIVDNKTEEVVKEIPSKKILDMVAEMKSKIGLLIDEKR</sequence>
<dbReference type="InterPro" id="IPR035924">
    <property type="entry name" value="FlaG-like_sf"/>
</dbReference>
<gene>
    <name evidence="2" type="ORF">SK3146_03636</name>
</gene>
<keyword evidence="2" id="KW-0969">Cilium</keyword>
<reference evidence="2" key="1">
    <citation type="submission" date="2018-02" db="EMBL/GenBank/DDBJ databases">
        <authorList>
            <person name="Kim S.-K."/>
            <person name="Jung H.-I."/>
            <person name="Lee S.-W."/>
        </authorList>
    </citation>
    <scope>NUCLEOTIDE SEQUENCE</scope>
    <source>
        <strain evidence="2">SK3146</strain>
    </source>
</reference>
<evidence type="ECO:0000313" key="2">
    <source>
        <dbReference type="EMBL" id="UQZ84390.1"/>
    </source>
</evidence>
<keyword evidence="2" id="KW-0966">Cell projection</keyword>
<feature type="region of interest" description="Disordered" evidence="1">
    <location>
        <begin position="1"/>
        <end position="28"/>
    </location>
</feature>
<dbReference type="PANTHER" id="PTHR37166">
    <property type="entry name" value="PROTEIN FLAG"/>
    <property type="match status" value="1"/>
</dbReference>
<dbReference type="Pfam" id="PF03646">
    <property type="entry name" value="FlaG"/>
    <property type="match status" value="1"/>
</dbReference>
<dbReference type="InterPro" id="IPR005186">
    <property type="entry name" value="FlaG"/>
</dbReference>
<evidence type="ECO:0000256" key="1">
    <source>
        <dbReference type="SAM" id="MobiDB-lite"/>
    </source>
</evidence>
<reference evidence="2" key="2">
    <citation type="journal article" date="2021" name="J Anim Sci Technol">
        <title>Complete genome sequence of Paenibacillus konkukensis sp. nov. SK3146 as a potential probiotic strain.</title>
        <authorList>
            <person name="Jung H.I."/>
            <person name="Park S."/>
            <person name="Niu K.M."/>
            <person name="Lee S.W."/>
            <person name="Kothari D."/>
            <person name="Yi K.J."/>
            <person name="Kim S.K."/>
        </authorList>
    </citation>
    <scope>NUCLEOTIDE SEQUENCE</scope>
    <source>
        <strain evidence="2">SK3146</strain>
    </source>
</reference>
<name>A0ABY4RQA7_9BACL</name>
<accession>A0ABY4RQA7</accession>
<dbReference type="PANTHER" id="PTHR37166:SF1">
    <property type="entry name" value="PROTEIN FLAG"/>
    <property type="match status" value="1"/>
</dbReference>
<dbReference type="Proteomes" id="UP001057134">
    <property type="component" value="Chromosome"/>
</dbReference>
<organism evidence="2 3">
    <name type="scientific">Paenibacillus konkukensis</name>
    <dbReference type="NCBI Taxonomy" id="2020716"/>
    <lineage>
        <taxon>Bacteria</taxon>
        <taxon>Bacillati</taxon>
        <taxon>Bacillota</taxon>
        <taxon>Bacilli</taxon>
        <taxon>Bacillales</taxon>
        <taxon>Paenibacillaceae</taxon>
        <taxon>Paenibacillus</taxon>
    </lineage>
</organism>